<gene>
    <name evidence="1" type="ORF">Glove_194g45</name>
</gene>
<organism evidence="1 2">
    <name type="scientific">Diversispora epigaea</name>
    <dbReference type="NCBI Taxonomy" id="1348612"/>
    <lineage>
        <taxon>Eukaryota</taxon>
        <taxon>Fungi</taxon>
        <taxon>Fungi incertae sedis</taxon>
        <taxon>Mucoromycota</taxon>
        <taxon>Glomeromycotina</taxon>
        <taxon>Glomeromycetes</taxon>
        <taxon>Diversisporales</taxon>
        <taxon>Diversisporaceae</taxon>
        <taxon>Diversispora</taxon>
    </lineage>
</organism>
<name>A0A397IPH1_9GLOM</name>
<dbReference type="AlphaFoldDB" id="A0A397IPH1"/>
<protein>
    <submittedName>
        <fullName evidence="1">Uncharacterized protein</fullName>
    </submittedName>
</protein>
<dbReference type="EMBL" id="PQFF01000182">
    <property type="protein sequence ID" value="RHZ76692.1"/>
    <property type="molecule type" value="Genomic_DNA"/>
</dbReference>
<evidence type="ECO:0000313" key="1">
    <source>
        <dbReference type="EMBL" id="RHZ76692.1"/>
    </source>
</evidence>
<dbReference type="OrthoDB" id="2424965at2759"/>
<reference evidence="1 2" key="1">
    <citation type="submission" date="2018-08" db="EMBL/GenBank/DDBJ databases">
        <title>Genome and evolution of the arbuscular mycorrhizal fungus Diversispora epigaea (formerly Glomus versiforme) and its bacterial endosymbionts.</title>
        <authorList>
            <person name="Sun X."/>
            <person name="Fei Z."/>
            <person name="Harrison M."/>
        </authorList>
    </citation>
    <scope>NUCLEOTIDE SEQUENCE [LARGE SCALE GENOMIC DNA]</scope>
    <source>
        <strain evidence="1 2">IT104</strain>
    </source>
</reference>
<evidence type="ECO:0000313" key="2">
    <source>
        <dbReference type="Proteomes" id="UP000266861"/>
    </source>
</evidence>
<dbReference type="Proteomes" id="UP000266861">
    <property type="component" value="Unassembled WGS sequence"/>
</dbReference>
<comment type="caution">
    <text evidence="1">The sequence shown here is derived from an EMBL/GenBank/DDBJ whole genome shotgun (WGS) entry which is preliminary data.</text>
</comment>
<accession>A0A397IPH1</accession>
<keyword evidence="2" id="KW-1185">Reference proteome</keyword>
<sequence length="232" mass="27809">MVFVVDDLLNKNLSEVYVKWNEMYLLSRQETFKESDLKNFQEAIEKWANLFIKLFAINGYTTETYEALHKTYVKIPYRLSNKKDVEEQMMKTIRRKAIIKQNDFKKKFKTPLKFNYSSKLFEFDISEAFEFIDKYKNETNLDEKMIKGLDHFIQSLDSYFDLLKISTAQGCHIKIYRSVTLENRAILRTTNMFHKRPWFSNISVTMNDEELFEYQSDNGICYVQTLLITEVF</sequence>
<proteinExistence type="predicted"/>